<evidence type="ECO:0000256" key="13">
    <source>
        <dbReference type="ARBA" id="ARBA00031176"/>
    </source>
</evidence>
<name>A0AAD3RE33_LATJO</name>
<evidence type="ECO:0000256" key="8">
    <source>
        <dbReference type="ARBA" id="ARBA00022850"/>
    </source>
</evidence>
<protein>
    <recommendedName>
        <fullName evidence="3 14">Apolipoprotein C-II</fullName>
        <shortName evidence="14">Apo-CII</shortName>
        <shortName evidence="14">ApoC-II</shortName>
    </recommendedName>
    <alternativeName>
        <fullName evidence="13 14">Apolipoprotein C2</fullName>
    </alternativeName>
</protein>
<organism evidence="15 16">
    <name type="scientific">Lates japonicus</name>
    <name type="common">Japanese lates</name>
    <dbReference type="NCBI Taxonomy" id="270547"/>
    <lineage>
        <taxon>Eukaryota</taxon>
        <taxon>Metazoa</taxon>
        <taxon>Chordata</taxon>
        <taxon>Craniata</taxon>
        <taxon>Vertebrata</taxon>
        <taxon>Euteleostomi</taxon>
        <taxon>Actinopterygii</taxon>
        <taxon>Neopterygii</taxon>
        <taxon>Teleostei</taxon>
        <taxon>Neoteleostei</taxon>
        <taxon>Acanthomorphata</taxon>
        <taxon>Carangaria</taxon>
        <taxon>Carangaria incertae sedis</taxon>
        <taxon>Centropomidae</taxon>
        <taxon>Lates</taxon>
    </lineage>
</organism>
<keyword evidence="11 14" id="KW-0443">Lipid metabolism</keyword>
<comment type="function">
    <text evidence="14">Component of chylomicrons, very low-density lipoproteins (VLDL), low-density lipoproteins (LDL), and high-density lipoproteins (HDL) in plasma. Plays an important role in lipoprotein metabolism as an activator of lipoprotein lipase.</text>
</comment>
<dbReference type="GO" id="GO:0042627">
    <property type="term" value="C:chylomicron"/>
    <property type="evidence" value="ECO:0007669"/>
    <property type="project" value="UniProtKB-UniRule"/>
</dbReference>
<proteinExistence type="inferred from homology"/>
<dbReference type="GO" id="GO:0016042">
    <property type="term" value="P:lipid catabolic process"/>
    <property type="evidence" value="ECO:0007669"/>
    <property type="project" value="UniProtKB-UniRule"/>
</dbReference>
<evidence type="ECO:0000256" key="6">
    <source>
        <dbReference type="ARBA" id="ARBA00022525"/>
    </source>
</evidence>
<evidence type="ECO:0000256" key="4">
    <source>
        <dbReference type="ARBA" id="ARBA00022448"/>
    </source>
</evidence>
<evidence type="ECO:0000256" key="7">
    <source>
        <dbReference type="ARBA" id="ARBA00022710"/>
    </source>
</evidence>
<dbReference type="Pfam" id="PF05355">
    <property type="entry name" value="Apo-CII"/>
    <property type="match status" value="1"/>
</dbReference>
<dbReference type="GO" id="GO:0016004">
    <property type="term" value="F:phospholipase activator activity"/>
    <property type="evidence" value="ECO:0007669"/>
    <property type="project" value="TreeGrafter"/>
</dbReference>
<evidence type="ECO:0000256" key="3">
    <source>
        <dbReference type="ARBA" id="ARBA00013947"/>
    </source>
</evidence>
<evidence type="ECO:0000256" key="12">
    <source>
        <dbReference type="ARBA" id="ARBA00023313"/>
    </source>
</evidence>
<dbReference type="EMBL" id="BRZM01000078">
    <property type="protein sequence ID" value="GLD65282.1"/>
    <property type="molecule type" value="Genomic_DNA"/>
</dbReference>
<evidence type="ECO:0000256" key="9">
    <source>
        <dbReference type="ARBA" id="ARBA00022963"/>
    </source>
</evidence>
<dbReference type="InterPro" id="IPR023121">
    <property type="entry name" value="ApoC-II_dom_sf"/>
</dbReference>
<dbReference type="GO" id="GO:0060697">
    <property type="term" value="P:positive regulation of phospholipid catabolic process"/>
    <property type="evidence" value="ECO:0007669"/>
    <property type="project" value="TreeGrafter"/>
</dbReference>
<dbReference type="Gene3D" id="1.10.1440.10">
    <property type="entry name" value="Apolipoprotein C-II"/>
    <property type="match status" value="1"/>
</dbReference>
<dbReference type="Proteomes" id="UP001279410">
    <property type="component" value="Unassembled WGS sequence"/>
</dbReference>
<evidence type="ECO:0000256" key="1">
    <source>
        <dbReference type="ARBA" id="ARBA00004613"/>
    </source>
</evidence>
<keyword evidence="6 14" id="KW-0964">Secreted</keyword>
<gene>
    <name evidence="15" type="ORF">AKAME5_001675800</name>
</gene>
<evidence type="ECO:0000256" key="10">
    <source>
        <dbReference type="ARBA" id="ARBA00023055"/>
    </source>
</evidence>
<keyword evidence="10 14" id="KW-0445">Lipid transport</keyword>
<keyword evidence="8 14" id="KW-0345">HDL</keyword>
<evidence type="ECO:0000256" key="5">
    <source>
        <dbReference type="ARBA" id="ARBA00022513"/>
    </source>
</evidence>
<dbReference type="PANTHER" id="PTHR16566">
    <property type="entry name" value="APOLIPOPROTEIN C-II"/>
    <property type="match status" value="1"/>
</dbReference>
<dbReference type="GO" id="GO:0006869">
    <property type="term" value="P:lipid transport"/>
    <property type="evidence" value="ECO:0007669"/>
    <property type="project" value="UniProtKB-UniRule"/>
</dbReference>
<comment type="subcellular location">
    <subcellularLocation>
        <location evidence="1 14">Secreted</location>
    </subcellularLocation>
</comment>
<keyword evidence="5 14" id="KW-0162">Chylomicron</keyword>
<evidence type="ECO:0000313" key="15">
    <source>
        <dbReference type="EMBL" id="GLD65282.1"/>
    </source>
</evidence>
<dbReference type="AlphaFoldDB" id="A0AAD3RE33"/>
<sequence>MTCWASGASYSVFFITVISGEEYNTSDTMNKLLVVTVLVALLALSAESFRVPRQAEEQEGTLTKITDKVRSFYDSTINTASGYIESIKGLKLEEKAKNIYEDTTSVMSTYAGILHDQLYHIFYSQQ</sequence>
<accession>A0AAD3RE33</accession>
<evidence type="ECO:0000313" key="16">
    <source>
        <dbReference type="Proteomes" id="UP001279410"/>
    </source>
</evidence>
<evidence type="ECO:0000256" key="2">
    <source>
        <dbReference type="ARBA" id="ARBA00007221"/>
    </source>
</evidence>
<dbReference type="GO" id="GO:0034361">
    <property type="term" value="C:very-low-density lipoprotein particle"/>
    <property type="evidence" value="ECO:0007669"/>
    <property type="project" value="UniProtKB-UniRule"/>
</dbReference>
<dbReference type="PANTHER" id="PTHR16566:SF0">
    <property type="entry name" value="APOLIPOPROTEIN C-II"/>
    <property type="match status" value="1"/>
</dbReference>
<keyword evidence="16" id="KW-1185">Reference proteome</keyword>
<dbReference type="GO" id="GO:0034364">
    <property type="term" value="C:high-density lipoprotein particle"/>
    <property type="evidence" value="ECO:0007669"/>
    <property type="project" value="UniProtKB-KW"/>
</dbReference>
<keyword evidence="4 14" id="KW-0813">Transport</keyword>
<keyword evidence="9 14" id="KW-0442">Lipid degradation</keyword>
<comment type="similarity">
    <text evidence="2 14">Belongs to the apolipoprotein C2 family.</text>
</comment>
<keyword evidence="12 14" id="KW-0850">VLDL</keyword>
<comment type="caution">
    <text evidence="15">The sequence shown here is derived from an EMBL/GenBank/DDBJ whole genome shotgun (WGS) entry which is preliminary data.</text>
</comment>
<reference evidence="15" key="1">
    <citation type="submission" date="2022-08" db="EMBL/GenBank/DDBJ databases">
        <title>Genome sequencing of akame (Lates japonicus).</title>
        <authorList>
            <person name="Hashiguchi Y."/>
            <person name="Takahashi H."/>
        </authorList>
    </citation>
    <scope>NUCLEOTIDE SEQUENCE</scope>
    <source>
        <strain evidence="15">Kochi</strain>
    </source>
</reference>
<evidence type="ECO:0000256" key="11">
    <source>
        <dbReference type="ARBA" id="ARBA00023098"/>
    </source>
</evidence>
<dbReference type="InterPro" id="IPR008019">
    <property type="entry name" value="Apo-CII"/>
</dbReference>
<dbReference type="GO" id="GO:0043274">
    <property type="term" value="F:phospholipase binding"/>
    <property type="evidence" value="ECO:0007669"/>
    <property type="project" value="TreeGrafter"/>
</dbReference>
<keyword evidence="14" id="KW-0732">Signal</keyword>
<keyword evidence="7 14" id="KW-0427">LDL</keyword>
<evidence type="ECO:0000256" key="14">
    <source>
        <dbReference type="RuleBase" id="RU368054"/>
    </source>
</evidence>
<dbReference type="GO" id="GO:0034362">
    <property type="term" value="C:low-density lipoprotein particle"/>
    <property type="evidence" value="ECO:0007669"/>
    <property type="project" value="UniProtKB-UniRule"/>
</dbReference>